<organism evidence="18 19">
    <name type="scientific">Glonium stellatum</name>
    <dbReference type="NCBI Taxonomy" id="574774"/>
    <lineage>
        <taxon>Eukaryota</taxon>
        <taxon>Fungi</taxon>
        <taxon>Dikarya</taxon>
        <taxon>Ascomycota</taxon>
        <taxon>Pezizomycotina</taxon>
        <taxon>Dothideomycetes</taxon>
        <taxon>Pleosporomycetidae</taxon>
        <taxon>Gloniales</taxon>
        <taxon>Gloniaceae</taxon>
        <taxon>Glonium</taxon>
    </lineage>
</organism>
<comment type="similarity">
    <text evidence="4 16">Belongs to the LTN1 family.</text>
</comment>
<feature type="domain" description="RING-type" evidence="17">
    <location>
        <begin position="1579"/>
        <end position="1625"/>
    </location>
</feature>
<evidence type="ECO:0000256" key="11">
    <source>
        <dbReference type="ARBA" id="ARBA00022771"/>
    </source>
</evidence>
<dbReference type="GO" id="GO:0016567">
    <property type="term" value="P:protein ubiquitination"/>
    <property type="evidence" value="ECO:0007669"/>
    <property type="project" value="UniProtKB-UniPathway"/>
</dbReference>
<gene>
    <name evidence="18" type="ORF">AOQ84DRAFT_335960</name>
</gene>
<evidence type="ECO:0000256" key="12">
    <source>
        <dbReference type="ARBA" id="ARBA00022786"/>
    </source>
</evidence>
<dbReference type="Pfam" id="PF22999">
    <property type="entry name" value="LTN1_E3_ligase_6th"/>
    <property type="match status" value="1"/>
</dbReference>
<dbReference type="SMART" id="SM00184">
    <property type="entry name" value="RING"/>
    <property type="match status" value="1"/>
</dbReference>
<dbReference type="Gene3D" id="3.30.40.10">
    <property type="entry name" value="Zinc/RING finger domain, C3HC4 (zinc finger)"/>
    <property type="match status" value="1"/>
</dbReference>
<proteinExistence type="inferred from homology"/>
<evidence type="ECO:0000256" key="3">
    <source>
        <dbReference type="ARBA" id="ARBA00004906"/>
    </source>
</evidence>
<name>A0A8E2F7I6_9PEZI</name>
<keyword evidence="19" id="KW-1185">Reference proteome</keyword>
<keyword evidence="10" id="KW-0677">Repeat</keyword>
<dbReference type="InterPro" id="IPR001841">
    <property type="entry name" value="Znf_RING"/>
</dbReference>
<dbReference type="PROSITE" id="PS50089">
    <property type="entry name" value="ZF_RING_2"/>
    <property type="match status" value="1"/>
</dbReference>
<dbReference type="SMART" id="SM00744">
    <property type="entry name" value="RINGv"/>
    <property type="match status" value="1"/>
</dbReference>
<evidence type="ECO:0000256" key="9">
    <source>
        <dbReference type="ARBA" id="ARBA00022723"/>
    </source>
</evidence>
<evidence type="ECO:0000256" key="5">
    <source>
        <dbReference type="ARBA" id="ARBA00012483"/>
    </source>
</evidence>
<dbReference type="FunFam" id="3.30.40.10:FF:000038">
    <property type="entry name" value="E3 ubiquitin-protein ligase listerin"/>
    <property type="match status" value="1"/>
</dbReference>
<accession>A0A8E2F7I6</accession>
<dbReference type="PANTHER" id="PTHR12389:SF0">
    <property type="entry name" value="E3 UBIQUITIN-PROTEIN LIGASE LISTERIN"/>
    <property type="match status" value="1"/>
</dbReference>
<dbReference type="InterPro" id="IPR013083">
    <property type="entry name" value="Znf_RING/FYVE/PHD"/>
</dbReference>
<comment type="function">
    <text evidence="16">E3 ubiquitin-protein ligase. Component of the ribosome quality control complex (RQC), a ribosome-associated complex that mediates ubiquitination and extraction of incompletely synthesized nascent chains for proteasomal degradation.</text>
</comment>
<dbReference type="InterPro" id="IPR011989">
    <property type="entry name" value="ARM-like"/>
</dbReference>
<evidence type="ECO:0000256" key="13">
    <source>
        <dbReference type="ARBA" id="ARBA00022833"/>
    </source>
</evidence>
<dbReference type="SUPFAM" id="SSF57850">
    <property type="entry name" value="RING/U-box"/>
    <property type="match status" value="1"/>
</dbReference>
<dbReference type="Pfam" id="PF23009">
    <property type="entry name" value="UBC_like"/>
    <property type="match status" value="1"/>
</dbReference>
<dbReference type="OrthoDB" id="6108at2759"/>
<dbReference type="InterPro" id="IPR054476">
    <property type="entry name" value="Ltn1_N"/>
</dbReference>
<dbReference type="GO" id="GO:0043023">
    <property type="term" value="F:ribosomal large subunit binding"/>
    <property type="evidence" value="ECO:0007669"/>
    <property type="project" value="TreeGrafter"/>
</dbReference>
<reference evidence="18 19" key="1">
    <citation type="journal article" date="2016" name="Nat. Commun.">
        <title>Ectomycorrhizal ecology is imprinted in the genome of the dominant symbiotic fungus Cenococcum geophilum.</title>
        <authorList>
            <consortium name="DOE Joint Genome Institute"/>
            <person name="Peter M."/>
            <person name="Kohler A."/>
            <person name="Ohm R.A."/>
            <person name="Kuo A."/>
            <person name="Krutzmann J."/>
            <person name="Morin E."/>
            <person name="Arend M."/>
            <person name="Barry K.W."/>
            <person name="Binder M."/>
            <person name="Choi C."/>
            <person name="Clum A."/>
            <person name="Copeland A."/>
            <person name="Grisel N."/>
            <person name="Haridas S."/>
            <person name="Kipfer T."/>
            <person name="LaButti K."/>
            <person name="Lindquist E."/>
            <person name="Lipzen A."/>
            <person name="Maire R."/>
            <person name="Meier B."/>
            <person name="Mihaltcheva S."/>
            <person name="Molinier V."/>
            <person name="Murat C."/>
            <person name="Poggeler S."/>
            <person name="Quandt C.A."/>
            <person name="Sperisen C."/>
            <person name="Tritt A."/>
            <person name="Tisserant E."/>
            <person name="Crous P.W."/>
            <person name="Henrissat B."/>
            <person name="Nehls U."/>
            <person name="Egli S."/>
            <person name="Spatafora J.W."/>
            <person name="Grigoriev I.V."/>
            <person name="Martin F.M."/>
        </authorList>
    </citation>
    <scope>NUCLEOTIDE SEQUENCE [LARGE SCALE GENOMIC DNA]</scope>
    <source>
        <strain evidence="18 19">CBS 207.34</strain>
    </source>
</reference>
<keyword evidence="11 15" id="KW-0863">Zinc-finger</keyword>
<dbReference type="GO" id="GO:0072344">
    <property type="term" value="P:rescue of stalled ribosome"/>
    <property type="evidence" value="ECO:0007669"/>
    <property type="project" value="UniProtKB-UniRule"/>
</dbReference>
<comment type="catalytic activity">
    <reaction evidence="1 16">
        <text>S-ubiquitinyl-[E2 ubiquitin-conjugating enzyme]-L-cysteine + [acceptor protein]-L-lysine = [E2 ubiquitin-conjugating enzyme]-L-cysteine + N(6)-ubiquitinyl-[acceptor protein]-L-lysine.</text>
        <dbReference type="EC" id="2.3.2.27"/>
    </reaction>
</comment>
<evidence type="ECO:0000256" key="7">
    <source>
        <dbReference type="ARBA" id="ARBA00022490"/>
    </source>
</evidence>
<dbReference type="GO" id="GO:1990116">
    <property type="term" value="P:ribosome-associated ubiquitin-dependent protein catabolic process"/>
    <property type="evidence" value="ECO:0007669"/>
    <property type="project" value="UniProtKB-UniRule"/>
</dbReference>
<evidence type="ECO:0000313" key="19">
    <source>
        <dbReference type="Proteomes" id="UP000250140"/>
    </source>
</evidence>
<dbReference type="InterPro" id="IPR054477">
    <property type="entry name" value="LTN1_E3_ligase_6th"/>
</dbReference>
<evidence type="ECO:0000256" key="14">
    <source>
        <dbReference type="ARBA" id="ARBA00055150"/>
    </source>
</evidence>
<evidence type="ECO:0000256" key="4">
    <source>
        <dbReference type="ARBA" id="ARBA00007997"/>
    </source>
</evidence>
<dbReference type="GO" id="GO:0005829">
    <property type="term" value="C:cytosol"/>
    <property type="evidence" value="ECO:0007669"/>
    <property type="project" value="UniProtKB-SubCell"/>
</dbReference>
<dbReference type="Proteomes" id="UP000250140">
    <property type="component" value="Unassembled WGS sequence"/>
</dbReference>
<comment type="pathway">
    <text evidence="3 16">Protein modification; protein ubiquitination.</text>
</comment>
<dbReference type="Pfam" id="PF22958">
    <property type="entry name" value="Ltn1_1st"/>
    <property type="match status" value="1"/>
</dbReference>
<evidence type="ECO:0000259" key="17">
    <source>
        <dbReference type="PROSITE" id="PS50089"/>
    </source>
</evidence>
<dbReference type="InterPro" id="IPR011016">
    <property type="entry name" value="Znf_RING-CH"/>
</dbReference>
<dbReference type="Gene3D" id="1.25.10.10">
    <property type="entry name" value="Leucine-rich Repeat Variant"/>
    <property type="match status" value="1"/>
</dbReference>
<comment type="subcellular location">
    <subcellularLocation>
        <location evidence="2">Cytoplasm</location>
        <location evidence="2">Cytosol</location>
    </subcellularLocation>
</comment>
<dbReference type="InterPro" id="IPR016024">
    <property type="entry name" value="ARM-type_fold"/>
</dbReference>
<keyword evidence="7" id="KW-0963">Cytoplasm</keyword>
<evidence type="ECO:0000313" key="18">
    <source>
        <dbReference type="EMBL" id="OCL11398.1"/>
    </source>
</evidence>
<dbReference type="EMBL" id="KV749051">
    <property type="protein sequence ID" value="OCL11398.1"/>
    <property type="molecule type" value="Genomic_DNA"/>
</dbReference>
<evidence type="ECO:0000256" key="1">
    <source>
        <dbReference type="ARBA" id="ARBA00000900"/>
    </source>
</evidence>
<keyword evidence="9 16" id="KW-0479">Metal-binding</keyword>
<dbReference type="GO" id="GO:0061630">
    <property type="term" value="F:ubiquitin protein ligase activity"/>
    <property type="evidence" value="ECO:0007669"/>
    <property type="project" value="UniProtKB-UniRule"/>
</dbReference>
<dbReference type="CDD" id="cd16491">
    <property type="entry name" value="RING-CH-C4HC3_LTN1"/>
    <property type="match status" value="1"/>
</dbReference>
<dbReference type="InterPro" id="IPR039795">
    <property type="entry name" value="LTN1/Rkr1"/>
</dbReference>
<protein>
    <recommendedName>
        <fullName evidence="6 16">E3 ubiquitin-protein ligase listerin</fullName>
        <ecNumber evidence="5 16">2.3.2.27</ecNumber>
    </recommendedName>
    <alternativeName>
        <fullName evidence="16">RING-type E3 ubiquitin transferase listerin</fullName>
    </alternativeName>
</protein>
<dbReference type="UniPathway" id="UPA00143"/>
<dbReference type="PANTHER" id="PTHR12389">
    <property type="entry name" value="ZINC FINGER PROTEIN 294"/>
    <property type="match status" value="1"/>
</dbReference>
<dbReference type="GO" id="GO:1990112">
    <property type="term" value="C:RQC complex"/>
    <property type="evidence" value="ECO:0007669"/>
    <property type="project" value="UniProtKB-UniRule"/>
</dbReference>
<keyword evidence="12 16" id="KW-0833">Ubl conjugation pathway</keyword>
<dbReference type="Pfam" id="PF13639">
    <property type="entry name" value="zf-RING_2"/>
    <property type="match status" value="1"/>
</dbReference>
<dbReference type="GO" id="GO:0008270">
    <property type="term" value="F:zinc ion binding"/>
    <property type="evidence" value="ECO:0007669"/>
    <property type="project" value="UniProtKB-KW"/>
</dbReference>
<comment type="function">
    <text evidence="14">E3 ubiquitin-protein ligase component of the ribosome quality control complex (RQC), a ribosome-associated complex that mediates ubiquitination and extraction of incompletely synthesized nascent chains for proteasomal degradation. Mediates ubiquitination of proteins derived from mRNAs lacking stop codons (non-stop proteins) and other translation arrest products induced by poly-lysine sequences and tandem rare codons. Ubiquitination leads to CDC48 recruitment for extraction and degradation of the incomplete translation product. May indirectly play a role in chromatin function and transcription.</text>
</comment>
<keyword evidence="13 16" id="KW-0862">Zinc</keyword>
<evidence type="ECO:0000256" key="10">
    <source>
        <dbReference type="ARBA" id="ARBA00022737"/>
    </source>
</evidence>
<dbReference type="EC" id="2.3.2.27" evidence="5 16"/>
<evidence type="ECO:0000256" key="2">
    <source>
        <dbReference type="ARBA" id="ARBA00004514"/>
    </source>
</evidence>
<evidence type="ECO:0000256" key="6">
    <source>
        <dbReference type="ARBA" id="ARBA00017157"/>
    </source>
</evidence>
<comment type="subunit">
    <text evidence="16">Component of the ribosome quality control complex (RQC).</text>
</comment>
<dbReference type="SUPFAM" id="SSF48371">
    <property type="entry name" value="ARM repeat"/>
    <property type="match status" value="1"/>
</dbReference>
<evidence type="ECO:0000256" key="8">
    <source>
        <dbReference type="ARBA" id="ARBA00022679"/>
    </source>
</evidence>
<dbReference type="InterPro" id="IPR039804">
    <property type="entry name" value="RING-CH-C4HC3_LTN1"/>
</dbReference>
<evidence type="ECO:0000256" key="15">
    <source>
        <dbReference type="PROSITE-ProRule" id="PRU00175"/>
    </source>
</evidence>
<sequence>MSKRQIKAQASSSRAASGVFGSAFGSPSTSAFGATSSPLSYVTEPPDLSSISDPNVVVAFKNLSKKDSTTKAKALEDIQTYVSSLTGQVEEAVLEAWIKIFPRTSIDSSRRVRQLVQVVHGQISVSCGKRIAKFMPGAVGPWLCGLYDNDRSVARATQESLQHIFSTPEKLQNVRRAYQQPILEYCRNVIDNESSQTLSDERAVSPDDAEAKYSRVIAACVAVIGSLLADLTPEDILKQQTVYSGLLGVEKLWNFAIYEDAAVRRSTHRFLKTCILRQQEAVAANLSTISRSYLSNGLNSDQTGSAYDYSEALVALTTSHPTVWSEHYKSKKSASQRLRQFLKRGSQSGPLEFWDNIAKLFERIPKSVLPTTEVDAIELLGAMHSGITKKDEPRGNLSRVFSAYSDIAIMLSNLLSEQDQLRLLGEMLLPMISQYLRPNPGQSQWTVPGAQGPGVIAKAMTSGIMPSIIEKEWPNYAEALIEDIKTSAPEQSKEYDRSQTALVQHSSKFAAVQAQALLNHAPNSFSSVFSRASTLIITEALNVLKIRNGKPYGAAGVVAEILRLCDQIVLTNEEAKDKLLDFVQHDIPKLFLSPSCSQLAEILYTFKDAPIFEESWRKTLREVLGAPDSPTKSVAIKHLLASPRIPSNFELALSDSDLQSYINKNVHYALEGSSNWAFLSQMLQRSSIAIAAETMEEILASMTQSLSIAEYAPNALQGLHQVVKQSPASLRSFVPTSEGSELIRSLLFLIESPEDHVAQEASSVNVLIHGILSQNSGDTASKQSIFGVIQSGLKEASPNSISIETLVNLSKKIWEAEESKLASSETVTQLLPSISAWEQALAPFLDVTPRPSLAITNPLGGSTYLVKQTPSRIPYSKSFPRDSEGYSAAFRSAYYLIKIVKETDIFDLTSDEMRGKIFRLLSLTVQLADDNLGLAGSNNMWSEYTPEVETDALLFVSYAQSFITNQLREHSARWVGDTEESNHSFLDVAMNELRNGSQSLSASAYYNARAFSTLVAELVEMHGWNSKKTTEIQATLKGLRKSDDVFSVAGFLAGYRMPLSITKSSARMCNELVADLTGLDLQKRPEEGLRQLVMLNLILHGQDNAAEDIAKQRVIFFIKHVIPWLQDDATDLPTQAEICRSIVVLLPLIGDIYGSHWAEILQYLITSWSKKQRPSENEFAMDSPIPLTYASLKLYSVLRTLTKDEDPNDDLLDAWKGSENEVATGLITLLKRSQHFPDEFHQPLKIVNELLARQISKMPLQHMEEPEELFPLLYVESIPVQQTAFDILRKRIPEAQEQVSVEAALDNATARLPEELLSLILDAPTMTALADASFERNMPLPLRGYLLSWILVFDHLQYSSYKVKTDYIEHIKEGDYLTRLLEFMFDFLGHDRGKPVDVSRLDVTTYIPNTEPPEKETQWLLTHLYYLCLKHIPSLVKSWWIDCKSRQKVLAVETWTERFISPHVISDALTSVSEWAKSQDASDESEALQVKVSQRAREVTAAYEVEEQTMRIMIRLPGAYPLQQASVEGVNRVAVDEKKWRNWVINTQGVITFSNGNLVDGLIAWRRNVVGALKGQTECAICYSIISADKQLPSKRCSTCKNLFHSSCLFKWFKTSNASSCPLCRNAFNYG</sequence>
<evidence type="ECO:0000256" key="16">
    <source>
        <dbReference type="RuleBase" id="RU367090"/>
    </source>
</evidence>
<keyword evidence="8 16" id="KW-0808">Transferase</keyword>
<dbReference type="InterPro" id="IPR054478">
    <property type="entry name" value="LTN1_UBC"/>
</dbReference>
<dbReference type="SMART" id="SM01197">
    <property type="entry name" value="FANCL_C"/>
    <property type="match status" value="1"/>
</dbReference>